<proteinExistence type="predicted"/>
<keyword evidence="2" id="KW-1185">Reference proteome</keyword>
<dbReference type="Proteomes" id="UP000254101">
    <property type="component" value="Unassembled WGS sequence"/>
</dbReference>
<protein>
    <recommendedName>
        <fullName evidence="3">SH3 domain-containing protein</fullName>
    </recommendedName>
</protein>
<sequence>MNDPQTIPEQRAELGLTGPVDWPEKGTLPLRRDLAHIALAPRFLVAHYAVPTDMHIGDAPAALVRSTQAEDDVIVTLEPGTQFQALDVTTTWVWGCLGPDGPSGYVKRSAFA</sequence>
<dbReference type="OrthoDB" id="9813368at2"/>
<comment type="caution">
    <text evidence="1">The sequence shown here is derived from an EMBL/GenBank/DDBJ whole genome shotgun (WGS) entry which is preliminary data.</text>
</comment>
<accession>A0A395LKM2</accession>
<dbReference type="RefSeq" id="WP_115491784.1">
    <property type="nucleotide sequence ID" value="NZ_JACHWW010000001.1"/>
</dbReference>
<evidence type="ECO:0000313" key="1">
    <source>
        <dbReference type="EMBL" id="RDS77563.1"/>
    </source>
</evidence>
<name>A0A395LKM2_9SPHN</name>
<dbReference type="EMBL" id="QRBB01000001">
    <property type="protein sequence ID" value="RDS77563.1"/>
    <property type="molecule type" value="Genomic_DNA"/>
</dbReference>
<organism evidence="1 2">
    <name type="scientific">Alteriqipengyuania lutimaris</name>
    <dbReference type="NCBI Taxonomy" id="1538146"/>
    <lineage>
        <taxon>Bacteria</taxon>
        <taxon>Pseudomonadati</taxon>
        <taxon>Pseudomonadota</taxon>
        <taxon>Alphaproteobacteria</taxon>
        <taxon>Sphingomonadales</taxon>
        <taxon>Erythrobacteraceae</taxon>
        <taxon>Alteriqipengyuania</taxon>
    </lineage>
</organism>
<dbReference type="AlphaFoldDB" id="A0A395LKM2"/>
<gene>
    <name evidence="1" type="ORF">DL238_08070</name>
</gene>
<evidence type="ECO:0000313" key="2">
    <source>
        <dbReference type="Proteomes" id="UP000254101"/>
    </source>
</evidence>
<evidence type="ECO:0008006" key="3">
    <source>
        <dbReference type="Google" id="ProtNLM"/>
    </source>
</evidence>
<reference evidence="1 2" key="1">
    <citation type="submission" date="2018-07" db="EMBL/GenBank/DDBJ databases">
        <title>Erythrobacter nanhaiensis sp. nov., a novel member of the genus Erythrobacter isolated from the South China Sea.</title>
        <authorList>
            <person name="Chen X."/>
            <person name="Liu J."/>
        </authorList>
    </citation>
    <scope>NUCLEOTIDE SEQUENCE [LARGE SCALE GENOMIC DNA]</scope>
    <source>
        <strain evidence="1 2">S-5</strain>
    </source>
</reference>